<sequence>MVVCTGGTQSQMTLNKVLIPSLILSVLCTQHIVSKVIVFLVLFVFNKLIQSRIPKFIHLLQKFVVGHQSRERIQVDLYIQVIVAITFVVITMATFLNLLCSGISLFSICIHLVVALVFISVSVFIFGNISISSVHFHVFTFSVELLSFAF</sequence>
<dbReference type="Proteomes" id="UP000683000">
    <property type="component" value="Unassembled WGS sequence"/>
</dbReference>
<evidence type="ECO:0000313" key="2">
    <source>
        <dbReference type="EMBL" id="KAG6378985.1"/>
    </source>
</evidence>
<comment type="caution">
    <text evidence="2">The sequence shown here is derived from an EMBL/GenBank/DDBJ whole genome shotgun (WGS) entry which is preliminary data.</text>
</comment>
<proteinExistence type="predicted"/>
<evidence type="ECO:0000256" key="1">
    <source>
        <dbReference type="SAM" id="Phobius"/>
    </source>
</evidence>
<keyword evidence="1" id="KW-1133">Transmembrane helix</keyword>
<keyword evidence="3" id="KW-1185">Reference proteome</keyword>
<accession>A0A8I2YUU5</accession>
<feature type="transmembrane region" description="Helical" evidence="1">
    <location>
        <begin position="105"/>
        <end position="126"/>
    </location>
</feature>
<organism evidence="2 3">
    <name type="scientific">Boletus reticuloceps</name>
    <dbReference type="NCBI Taxonomy" id="495285"/>
    <lineage>
        <taxon>Eukaryota</taxon>
        <taxon>Fungi</taxon>
        <taxon>Dikarya</taxon>
        <taxon>Basidiomycota</taxon>
        <taxon>Agaricomycotina</taxon>
        <taxon>Agaricomycetes</taxon>
        <taxon>Agaricomycetidae</taxon>
        <taxon>Boletales</taxon>
        <taxon>Boletineae</taxon>
        <taxon>Boletaceae</taxon>
        <taxon>Boletoideae</taxon>
        <taxon>Boletus</taxon>
    </lineage>
</organism>
<name>A0A8I2YUU5_9AGAM</name>
<dbReference type="EMBL" id="JAGFBS010000006">
    <property type="protein sequence ID" value="KAG6378985.1"/>
    <property type="molecule type" value="Genomic_DNA"/>
</dbReference>
<dbReference type="AlphaFoldDB" id="A0A8I2YUU5"/>
<protein>
    <submittedName>
        <fullName evidence="2">Uncharacterized protein</fullName>
    </submittedName>
</protein>
<feature type="transmembrane region" description="Helical" evidence="1">
    <location>
        <begin position="77"/>
        <end position="99"/>
    </location>
</feature>
<keyword evidence="1" id="KW-0472">Membrane</keyword>
<reference evidence="2" key="1">
    <citation type="submission" date="2021-03" db="EMBL/GenBank/DDBJ databases">
        <title>Evolutionary innovations through gain and loss of genes in the ectomycorrhizal Boletales.</title>
        <authorList>
            <person name="Wu G."/>
            <person name="Miyauchi S."/>
            <person name="Morin E."/>
            <person name="Yang Z.-L."/>
            <person name="Xu J."/>
            <person name="Martin F.M."/>
        </authorList>
    </citation>
    <scope>NUCLEOTIDE SEQUENCE</scope>
    <source>
        <strain evidence="2">BR01</strain>
    </source>
</reference>
<gene>
    <name evidence="2" type="ORF">JVT61DRAFT_13275</name>
</gene>
<keyword evidence="1" id="KW-0812">Transmembrane</keyword>
<feature type="transmembrane region" description="Helical" evidence="1">
    <location>
        <begin position="22"/>
        <end position="45"/>
    </location>
</feature>
<evidence type="ECO:0000313" key="3">
    <source>
        <dbReference type="Proteomes" id="UP000683000"/>
    </source>
</evidence>